<feature type="compositionally biased region" description="Basic and acidic residues" evidence="1">
    <location>
        <begin position="69"/>
        <end position="79"/>
    </location>
</feature>
<sequence>MENIDIVLHHSIASLEVQRMSARLNIPSREPEKPRAANDRHLPHLREHSVPPHYADRAPIVLPFNEREVHRHDQPDLSLRRHRVQPLRPPHQFRPLQIRPQSQRVVDHDHRPESRGGGPVRGGDHHGCGVGARHHVVPVEAEVGQLLPLHSPAQSL</sequence>
<evidence type="ECO:0000313" key="3">
    <source>
        <dbReference type="Proteomes" id="UP001419268"/>
    </source>
</evidence>
<organism evidence="2 3">
    <name type="scientific">Stephania cephalantha</name>
    <dbReference type="NCBI Taxonomy" id="152367"/>
    <lineage>
        <taxon>Eukaryota</taxon>
        <taxon>Viridiplantae</taxon>
        <taxon>Streptophyta</taxon>
        <taxon>Embryophyta</taxon>
        <taxon>Tracheophyta</taxon>
        <taxon>Spermatophyta</taxon>
        <taxon>Magnoliopsida</taxon>
        <taxon>Ranunculales</taxon>
        <taxon>Menispermaceae</taxon>
        <taxon>Menispermoideae</taxon>
        <taxon>Cissampelideae</taxon>
        <taxon>Stephania</taxon>
    </lineage>
</organism>
<gene>
    <name evidence="2" type="ORF">Scep_003190</name>
</gene>
<evidence type="ECO:0000313" key="2">
    <source>
        <dbReference type="EMBL" id="KAK9156616.1"/>
    </source>
</evidence>
<name>A0AAP0KQ66_9MAGN</name>
<accession>A0AAP0KQ66</accession>
<feature type="compositionally biased region" description="Basic and acidic residues" evidence="1">
    <location>
        <begin position="105"/>
        <end position="114"/>
    </location>
</feature>
<dbReference type="Proteomes" id="UP001419268">
    <property type="component" value="Unassembled WGS sequence"/>
</dbReference>
<feature type="region of interest" description="Disordered" evidence="1">
    <location>
        <begin position="69"/>
        <end position="124"/>
    </location>
</feature>
<evidence type="ECO:0000256" key="1">
    <source>
        <dbReference type="SAM" id="MobiDB-lite"/>
    </source>
</evidence>
<dbReference type="AlphaFoldDB" id="A0AAP0KQ66"/>
<protein>
    <submittedName>
        <fullName evidence="2">Uncharacterized protein</fullName>
    </submittedName>
</protein>
<proteinExistence type="predicted"/>
<comment type="caution">
    <text evidence="2">The sequence shown here is derived from an EMBL/GenBank/DDBJ whole genome shotgun (WGS) entry which is preliminary data.</text>
</comment>
<dbReference type="EMBL" id="JBBNAG010000002">
    <property type="protein sequence ID" value="KAK9156616.1"/>
    <property type="molecule type" value="Genomic_DNA"/>
</dbReference>
<keyword evidence="3" id="KW-1185">Reference proteome</keyword>
<reference evidence="2 3" key="1">
    <citation type="submission" date="2024-01" db="EMBL/GenBank/DDBJ databases">
        <title>Genome assemblies of Stephania.</title>
        <authorList>
            <person name="Yang L."/>
        </authorList>
    </citation>
    <scope>NUCLEOTIDE SEQUENCE [LARGE SCALE GENOMIC DNA]</scope>
    <source>
        <strain evidence="2">JXDWG</strain>
        <tissue evidence="2">Leaf</tissue>
    </source>
</reference>